<organism evidence="2 3">
    <name type="scientific">Phreatobacter stygius</name>
    <dbReference type="NCBI Taxonomy" id="1940610"/>
    <lineage>
        <taxon>Bacteria</taxon>
        <taxon>Pseudomonadati</taxon>
        <taxon>Pseudomonadota</taxon>
        <taxon>Alphaproteobacteria</taxon>
        <taxon>Hyphomicrobiales</taxon>
        <taxon>Phreatobacteraceae</taxon>
        <taxon>Phreatobacter</taxon>
    </lineage>
</organism>
<keyword evidence="3" id="KW-1185">Reference proteome</keyword>
<sequence>MNQQLIEPGDLPTTRRGLIGAGLAGLTVLVAGRLGTGAVAAQVAGGAAVAINAWIAIGRDGRVRLQCAHSEMGQGIVTTFGAILADELGADWAACDVVFSAAGAAYRHPLYDWQFTGNSESVRTYHGLIRRMAAAAREMLVAAAAERLRVSAAELTVEAGLVRHGRSGRAIGFGEIAEAAALQPVPAEPRLKPESQWRLVGGGRSLPRRDIPTKVTGEAVFGTDVKVPGMVHAAVMSAPIIGGKLEGFDDAEARRVAGFIATVPLGGAVAVVAEHYWQARMALEMLKPTWRPGPGGEFDDRSLQARYDAAMAAPADWVVAERHGEAETAMAGAKPIEATYHSPWQAHAPMEPMNATVSVTPDGVTVWAPTQGTQMTQVVLAGVLAVAPEKVTVVRTYLGGGFGRRLIADFAVQAALCSKAVGRPVKLIWSREEDIRQDWFRPAFEQRLAAVLDTQGLPRAFHHRLVAPTILAPVSPVPIKPGMIDTLCVEGLVEHPYAVAHRRVDYKMLELPIPTMVLRTTGHGPNNFALESFVDELALAAGQDGYRYRRRLLAGNPAALAVLDRAAELSGWSAPPAGRYLGMAFADCFRAYLAQVVELSLEGDAFKIHRIVSVVDPGRVLDRVNAISMIEGGVVWGLSSALYSEITFEGGTTRETNFDGYRVATLPDVPELVTDFLENRATLGGLGEVGPVGIPAALCNALFAATAKRHRTLPLSRQGVFSVHGKASG</sequence>
<proteinExistence type="predicted"/>
<dbReference type="InterPro" id="IPR052516">
    <property type="entry name" value="N-heterocyclic_Hydroxylase"/>
</dbReference>
<dbReference type="OrthoDB" id="9767994at2"/>
<evidence type="ECO:0000313" key="3">
    <source>
        <dbReference type="Proteomes" id="UP000298781"/>
    </source>
</evidence>
<dbReference type="Pfam" id="PF20256">
    <property type="entry name" value="MoCoBD_2"/>
    <property type="match status" value="2"/>
</dbReference>
<reference evidence="2 3" key="1">
    <citation type="submission" date="2019-04" db="EMBL/GenBank/DDBJ databases">
        <title>Phreatobacter aquaticus sp. nov.</title>
        <authorList>
            <person name="Choi A."/>
        </authorList>
    </citation>
    <scope>NUCLEOTIDE SEQUENCE [LARGE SCALE GENOMIC DNA]</scope>
    <source>
        <strain evidence="2 3">KCTC 52518</strain>
    </source>
</reference>
<dbReference type="KEGG" id="pstg:E8M01_23015"/>
<dbReference type="PROSITE" id="PS51318">
    <property type="entry name" value="TAT"/>
    <property type="match status" value="1"/>
</dbReference>
<dbReference type="InterPro" id="IPR008274">
    <property type="entry name" value="AldOxase/xan_DH_MoCoBD1"/>
</dbReference>
<dbReference type="Pfam" id="PF02738">
    <property type="entry name" value="MoCoBD_1"/>
    <property type="match status" value="1"/>
</dbReference>
<dbReference type="Gene3D" id="3.30.365.10">
    <property type="entry name" value="Aldehyde oxidase/xanthine dehydrogenase, molybdopterin binding domain"/>
    <property type="match status" value="4"/>
</dbReference>
<dbReference type="InterPro" id="IPR046867">
    <property type="entry name" value="AldOxase/xan_DH_MoCoBD2"/>
</dbReference>
<name>A0A4D7B8U7_9HYPH</name>
<evidence type="ECO:0000313" key="2">
    <source>
        <dbReference type="EMBL" id="QCI66860.1"/>
    </source>
</evidence>
<dbReference type="InterPro" id="IPR012368">
    <property type="entry name" value="OxRdtase_Mopterin-bd_su_IorB"/>
</dbReference>
<protein>
    <submittedName>
        <fullName evidence="2">Xanthine dehydrogenase family protein molybdopterin-binding subunit</fullName>
    </submittedName>
</protein>
<dbReference type="PIRSF" id="PIRSF036389">
    <property type="entry name" value="IOR_B"/>
    <property type="match status" value="1"/>
</dbReference>
<accession>A0A4D7B8U7</accession>
<dbReference type="InterPro" id="IPR000674">
    <property type="entry name" value="Ald_Oxase/Xan_DH_a/b"/>
</dbReference>
<dbReference type="SUPFAM" id="SSF56003">
    <property type="entry name" value="Molybdenum cofactor-binding domain"/>
    <property type="match status" value="2"/>
</dbReference>
<dbReference type="EMBL" id="CP039690">
    <property type="protein sequence ID" value="QCI66860.1"/>
    <property type="molecule type" value="Genomic_DNA"/>
</dbReference>
<dbReference type="InterPro" id="IPR006311">
    <property type="entry name" value="TAT_signal"/>
</dbReference>
<dbReference type="SMART" id="SM01008">
    <property type="entry name" value="Ald_Xan_dh_C"/>
    <property type="match status" value="1"/>
</dbReference>
<dbReference type="Proteomes" id="UP000298781">
    <property type="component" value="Chromosome"/>
</dbReference>
<dbReference type="GO" id="GO:0016491">
    <property type="term" value="F:oxidoreductase activity"/>
    <property type="evidence" value="ECO:0007669"/>
    <property type="project" value="InterPro"/>
</dbReference>
<evidence type="ECO:0000259" key="1">
    <source>
        <dbReference type="SMART" id="SM01008"/>
    </source>
</evidence>
<dbReference type="InterPro" id="IPR037165">
    <property type="entry name" value="AldOxase/xan_DH_Mopterin-bd_sf"/>
</dbReference>
<dbReference type="PANTHER" id="PTHR47495:SF2">
    <property type="entry name" value="ALDEHYDE DEHYDROGENASE"/>
    <property type="match status" value="1"/>
</dbReference>
<feature type="domain" description="Aldehyde oxidase/xanthine dehydrogenase a/b hammerhead" evidence="1">
    <location>
        <begin position="216"/>
        <end position="294"/>
    </location>
</feature>
<dbReference type="AlphaFoldDB" id="A0A4D7B8U7"/>
<dbReference type="RefSeq" id="WP_136962299.1">
    <property type="nucleotide sequence ID" value="NZ_CP039690.1"/>
</dbReference>
<dbReference type="PANTHER" id="PTHR47495">
    <property type="entry name" value="ALDEHYDE DEHYDROGENASE"/>
    <property type="match status" value="1"/>
</dbReference>
<gene>
    <name evidence="2" type="ORF">E8M01_23015</name>
</gene>
<dbReference type="Gene3D" id="3.90.1170.50">
    <property type="entry name" value="Aldehyde oxidase/xanthine dehydrogenase, a/b hammerhead"/>
    <property type="match status" value="1"/>
</dbReference>